<dbReference type="PANTHER" id="PTHR30024">
    <property type="entry name" value="ALIPHATIC SULFONATES-BINDING PROTEIN-RELATED"/>
    <property type="match status" value="1"/>
</dbReference>
<dbReference type="AlphaFoldDB" id="A0A0Q0DV36"/>
<proteinExistence type="predicted"/>
<sequence length="363" mass="39866">MFYIAICCKKFIPVLELRMSKPVLFLPRLSRLAAAIGLGAALLTGTLIAPAGAQAEGEIRIAEQFGIVYLLLNVVRDQQLIEKHGKQDGLEIKVDWTQLSGGSAVNDALLSGSIDIAGAGVGPLLTIWDRTHGKQNVKAVASLGNFPYYLVSNNPNVKTIADFTEKDRIAVPAVSVSVQSRYLQFAAAKLWGDKEYARLDKYTLSLPHPDAAASLIAGGTELTGHFSNPPYQDQELKNPNVHVVLNTYDLFGPNSPTVLFATEKFRNENPKTYKAFIEALSEAEAFVSKDIGAAADTYLRVTKAKIDRAELLRIIDQPEFQFTITPKNTYPLAEFLYRVGAIKNKPASWKEYFFQDATPLQGS</sequence>
<evidence type="ECO:0000313" key="2">
    <source>
        <dbReference type="Proteomes" id="UP000050317"/>
    </source>
</evidence>
<evidence type="ECO:0000313" key="1">
    <source>
        <dbReference type="EMBL" id="KPZ12115.1"/>
    </source>
</evidence>
<dbReference type="PATRIC" id="fig|251703.9.peg.3335"/>
<comment type="caution">
    <text evidence="1">The sequence shown here is derived from an EMBL/GenBank/DDBJ whole genome shotgun (WGS) entry which is preliminary data.</text>
</comment>
<name>A0A0Q0DV36_9PSED</name>
<protein>
    <submittedName>
        <fullName evidence="1">ABC transporter, periplasmic substrate-binding protein</fullName>
    </submittedName>
</protein>
<accession>A0A0Q0DV36</accession>
<dbReference type="Gene3D" id="3.40.190.10">
    <property type="entry name" value="Periplasmic binding protein-like II"/>
    <property type="match status" value="2"/>
</dbReference>
<dbReference type="EMBL" id="LJRR01000332">
    <property type="protein sequence ID" value="KPZ12115.1"/>
    <property type="molecule type" value="Genomic_DNA"/>
</dbReference>
<dbReference type="PANTHER" id="PTHR30024:SF2">
    <property type="entry name" value="ABC TRANSPORTER SUBSTRATE-BINDING PROTEIN"/>
    <property type="match status" value="1"/>
</dbReference>
<organism evidence="1 2">
    <name type="scientific">Pseudomonas syringae pv. viburni</name>
    <dbReference type="NCBI Taxonomy" id="251703"/>
    <lineage>
        <taxon>Bacteria</taxon>
        <taxon>Pseudomonadati</taxon>
        <taxon>Pseudomonadota</taxon>
        <taxon>Gammaproteobacteria</taxon>
        <taxon>Pseudomonadales</taxon>
        <taxon>Pseudomonadaceae</taxon>
        <taxon>Pseudomonas</taxon>
    </lineage>
</organism>
<dbReference type="Proteomes" id="UP000050317">
    <property type="component" value="Unassembled WGS sequence"/>
</dbReference>
<reference evidence="1 2" key="1">
    <citation type="submission" date="2015-09" db="EMBL/GenBank/DDBJ databases">
        <title>Genome announcement of multiple Pseudomonas syringae strains.</title>
        <authorList>
            <person name="Thakur S."/>
            <person name="Wang P.W."/>
            <person name="Gong Y."/>
            <person name="Weir B.S."/>
            <person name="Guttman D.S."/>
        </authorList>
    </citation>
    <scope>NUCLEOTIDE SEQUENCE [LARGE SCALE GENOMIC DNA]</scope>
    <source>
        <strain evidence="1 2">ICMP3963</strain>
    </source>
</reference>
<dbReference type="SUPFAM" id="SSF53850">
    <property type="entry name" value="Periplasmic binding protein-like II"/>
    <property type="match status" value="1"/>
</dbReference>
<gene>
    <name evidence="1" type="ORF">ALO40_100223</name>
</gene>